<dbReference type="InterPro" id="IPR044855">
    <property type="entry name" value="CoA-Trfase_III_dom3_sf"/>
</dbReference>
<name>A0ABZ1ICB6_9PSEU</name>
<evidence type="ECO:0000256" key="1">
    <source>
        <dbReference type="ARBA" id="ARBA00022679"/>
    </source>
</evidence>
<dbReference type="EMBL" id="CP142149">
    <property type="protein sequence ID" value="WSE31578.1"/>
    <property type="molecule type" value="Genomic_DNA"/>
</dbReference>
<dbReference type="Proteomes" id="UP001330812">
    <property type="component" value="Chromosome"/>
</dbReference>
<dbReference type="InterPro" id="IPR050483">
    <property type="entry name" value="CoA-transferase_III_domain"/>
</dbReference>
<dbReference type="RefSeq" id="WP_326834385.1">
    <property type="nucleotide sequence ID" value="NZ_CP142149.1"/>
</dbReference>
<organism evidence="2 3">
    <name type="scientific">Amycolatopsis rhabdoformis</name>
    <dbReference type="NCBI Taxonomy" id="1448059"/>
    <lineage>
        <taxon>Bacteria</taxon>
        <taxon>Bacillati</taxon>
        <taxon>Actinomycetota</taxon>
        <taxon>Actinomycetes</taxon>
        <taxon>Pseudonocardiales</taxon>
        <taxon>Pseudonocardiaceae</taxon>
        <taxon>Amycolatopsis</taxon>
    </lineage>
</organism>
<dbReference type="InterPro" id="IPR023606">
    <property type="entry name" value="CoA-Trfase_III_dom_1_sf"/>
</dbReference>
<accession>A0ABZ1ICB6</accession>
<dbReference type="EC" id="2.8.3.-" evidence="2"/>
<reference evidence="2 3" key="1">
    <citation type="journal article" date="2015" name="Int. J. Syst. Evol. Microbiol.">
        <title>Amycolatopsis rhabdoformis sp. nov., an actinomycete isolated from a tropical forest soil.</title>
        <authorList>
            <person name="Souza W.R."/>
            <person name="Silva R.E."/>
            <person name="Goodfellow M."/>
            <person name="Busarakam K."/>
            <person name="Figueiro F.S."/>
            <person name="Ferreira D."/>
            <person name="Rodrigues-Filho E."/>
            <person name="Moraes L.A.B."/>
            <person name="Zucchi T.D."/>
        </authorList>
    </citation>
    <scope>NUCLEOTIDE SEQUENCE [LARGE SCALE GENOMIC DNA]</scope>
    <source>
        <strain evidence="2 3">NCIMB 14900</strain>
    </source>
</reference>
<dbReference type="PANTHER" id="PTHR48207">
    <property type="entry name" value="SUCCINATE--HYDROXYMETHYLGLUTARATE COA-TRANSFERASE"/>
    <property type="match status" value="1"/>
</dbReference>
<dbReference type="Pfam" id="PF02515">
    <property type="entry name" value="CoA_transf_3"/>
    <property type="match status" value="1"/>
</dbReference>
<dbReference type="InterPro" id="IPR003673">
    <property type="entry name" value="CoA-Trfase_fam_III"/>
</dbReference>
<keyword evidence="3" id="KW-1185">Reference proteome</keyword>
<keyword evidence="1 2" id="KW-0808">Transferase</keyword>
<protein>
    <submittedName>
        <fullName evidence="2">CoA transferase</fullName>
        <ecNumber evidence="2">2.8.3.-</ecNumber>
    </submittedName>
</protein>
<dbReference type="SUPFAM" id="SSF89796">
    <property type="entry name" value="CoA-transferase family III (CaiB/BaiF)"/>
    <property type="match status" value="1"/>
</dbReference>
<dbReference type="Gene3D" id="3.30.1540.10">
    <property type="entry name" value="formyl-coa transferase, domain 3"/>
    <property type="match status" value="1"/>
</dbReference>
<evidence type="ECO:0000313" key="3">
    <source>
        <dbReference type="Proteomes" id="UP001330812"/>
    </source>
</evidence>
<dbReference type="PANTHER" id="PTHR48207:SF3">
    <property type="entry name" value="SUCCINATE--HYDROXYMETHYLGLUTARATE COA-TRANSFERASE"/>
    <property type="match status" value="1"/>
</dbReference>
<gene>
    <name evidence="2" type="ORF">VSH64_05580</name>
</gene>
<evidence type="ECO:0000313" key="2">
    <source>
        <dbReference type="EMBL" id="WSE31578.1"/>
    </source>
</evidence>
<proteinExistence type="predicted"/>
<dbReference type="GO" id="GO:0016740">
    <property type="term" value="F:transferase activity"/>
    <property type="evidence" value="ECO:0007669"/>
    <property type="project" value="UniProtKB-KW"/>
</dbReference>
<dbReference type="Gene3D" id="3.40.50.10540">
    <property type="entry name" value="Crotonobetainyl-coa:carnitine coa-transferase, domain 1"/>
    <property type="match status" value="1"/>
</dbReference>
<sequence length="410" mass="44017">MTRPLPLADVRVLAVEQYGAGPFGSVHLADLGAEIVKIEDPGTGGDVGRHTPPYAEDGDSLFFEAFNRNKRSVVLDLTDPAGREVFEELVKVSDAVYSNLRGDVPAKMRIRYEDLKHLNPAIVCCSLSGYGMTGPRSAQPGYDYLLQGLAGWMSVTGEPDGPPTKSGLSMVDYTGGIVAALSMVTAVHAARRDGVGTDCDVSLYDTAIGMLTYLATWHLNRDFEPSRTHHSAHPSLVPFQNFATADSWVVIGCAKQKFWARLVTAIGSPAWAADDRFATPAGRYANSAECLGHLEKELLTRTTAEWLAVLEPAGVPCAPINTIPQALVEEHTAARGLVVTTEHPRFGSVHQVASPVRVGDPRSQHHRAPLLGEHTAAVLGELLGTSEADYQALASRGAFGTDRSAPWISR</sequence>